<dbReference type="EMBL" id="BLAL01000206">
    <property type="protein sequence ID" value="GES91631.1"/>
    <property type="molecule type" value="Genomic_DNA"/>
</dbReference>
<protein>
    <submittedName>
        <fullName evidence="1">Uncharacterized protein</fullName>
    </submittedName>
</protein>
<gene>
    <name evidence="1" type="ORF">RCL2_001843300</name>
</gene>
<evidence type="ECO:0000313" key="1">
    <source>
        <dbReference type="EMBL" id="GES91631.1"/>
    </source>
</evidence>
<sequence length="168" mass="20271">MHKDNFEYSFLYYLLDQHSEKNKASKEDRKIQVSLLSLSWTGLNRTGPMWSIQDFEEIQVVARILFEYEKRGNKEEKNENPEKSSLNSKKTRMIFMRQIEELRIGEIEDCDEDSEHLASFTKNQNNLQFLYVQRKFALTKQYQNFWDGEPEHEISFYTLSTRKKNTYE</sequence>
<accession>A0A8H3LSE3</accession>
<evidence type="ECO:0000313" key="2">
    <source>
        <dbReference type="Proteomes" id="UP000615446"/>
    </source>
</evidence>
<organism evidence="1 2">
    <name type="scientific">Rhizophagus clarus</name>
    <dbReference type="NCBI Taxonomy" id="94130"/>
    <lineage>
        <taxon>Eukaryota</taxon>
        <taxon>Fungi</taxon>
        <taxon>Fungi incertae sedis</taxon>
        <taxon>Mucoromycota</taxon>
        <taxon>Glomeromycotina</taxon>
        <taxon>Glomeromycetes</taxon>
        <taxon>Glomerales</taxon>
        <taxon>Glomeraceae</taxon>
        <taxon>Rhizophagus</taxon>
    </lineage>
</organism>
<proteinExistence type="predicted"/>
<name>A0A8H3LSE3_9GLOM</name>
<dbReference type="Proteomes" id="UP000615446">
    <property type="component" value="Unassembled WGS sequence"/>
</dbReference>
<reference evidence="1" key="1">
    <citation type="submission" date="2019-10" db="EMBL/GenBank/DDBJ databases">
        <title>Conservation and host-specific expression of non-tandemly repeated heterogenous ribosome RNA gene in arbuscular mycorrhizal fungi.</title>
        <authorList>
            <person name="Maeda T."/>
            <person name="Kobayashi Y."/>
            <person name="Nakagawa T."/>
            <person name="Ezawa T."/>
            <person name="Yamaguchi K."/>
            <person name="Bino T."/>
            <person name="Nishimoto Y."/>
            <person name="Shigenobu S."/>
            <person name="Kawaguchi M."/>
        </authorList>
    </citation>
    <scope>NUCLEOTIDE SEQUENCE</scope>
    <source>
        <strain evidence="1">HR1</strain>
    </source>
</reference>
<dbReference type="AlphaFoldDB" id="A0A8H3LSE3"/>
<comment type="caution">
    <text evidence="1">The sequence shown here is derived from an EMBL/GenBank/DDBJ whole genome shotgun (WGS) entry which is preliminary data.</text>
</comment>